<evidence type="ECO:0000256" key="2">
    <source>
        <dbReference type="SAM" id="MobiDB-lite"/>
    </source>
</evidence>
<name>A0A364L982_TALAM</name>
<dbReference type="RefSeq" id="XP_040736853.1">
    <property type="nucleotide sequence ID" value="XM_040881147.1"/>
</dbReference>
<gene>
    <name evidence="3" type="ORF">BHQ10_008351</name>
</gene>
<dbReference type="OrthoDB" id="10372945at2759"/>
<feature type="compositionally biased region" description="Basic and acidic residues" evidence="2">
    <location>
        <begin position="116"/>
        <end position="134"/>
    </location>
</feature>
<dbReference type="EMBL" id="MIKG01000019">
    <property type="protein sequence ID" value="RAO72339.1"/>
    <property type="molecule type" value="Genomic_DNA"/>
</dbReference>
<keyword evidence="1" id="KW-0175">Coiled coil</keyword>
<evidence type="ECO:0000256" key="1">
    <source>
        <dbReference type="SAM" id="Coils"/>
    </source>
</evidence>
<dbReference type="GeneID" id="63797565"/>
<organism evidence="3 4">
    <name type="scientific">Talaromyces amestolkiae</name>
    <dbReference type="NCBI Taxonomy" id="1196081"/>
    <lineage>
        <taxon>Eukaryota</taxon>
        <taxon>Fungi</taxon>
        <taxon>Dikarya</taxon>
        <taxon>Ascomycota</taxon>
        <taxon>Pezizomycotina</taxon>
        <taxon>Eurotiomycetes</taxon>
        <taxon>Eurotiomycetidae</taxon>
        <taxon>Eurotiales</taxon>
        <taxon>Trichocomaceae</taxon>
        <taxon>Talaromyces</taxon>
        <taxon>Talaromyces sect. Talaromyces</taxon>
    </lineage>
</organism>
<dbReference type="Proteomes" id="UP000249363">
    <property type="component" value="Unassembled WGS sequence"/>
</dbReference>
<evidence type="ECO:0000313" key="4">
    <source>
        <dbReference type="Proteomes" id="UP000249363"/>
    </source>
</evidence>
<keyword evidence="4" id="KW-1185">Reference proteome</keyword>
<feature type="coiled-coil region" evidence="1">
    <location>
        <begin position="202"/>
        <end position="257"/>
    </location>
</feature>
<comment type="caution">
    <text evidence="3">The sequence shown here is derived from an EMBL/GenBank/DDBJ whole genome shotgun (WGS) entry which is preliminary data.</text>
</comment>
<evidence type="ECO:0000313" key="3">
    <source>
        <dbReference type="EMBL" id="RAO72339.1"/>
    </source>
</evidence>
<protein>
    <submittedName>
        <fullName evidence="3">Uncharacterized protein</fullName>
    </submittedName>
</protein>
<feature type="region of interest" description="Disordered" evidence="2">
    <location>
        <begin position="96"/>
        <end position="134"/>
    </location>
</feature>
<dbReference type="AlphaFoldDB" id="A0A364L982"/>
<sequence>MIGQWHTITSRTIIGQVHALEKNDFQSYIFISSYLSPLLSSPPAITSSSITSSSSNNININIITTNITNNGRILTEARADQLPPSDLDTASVAGEATNASTEMAKPEETLAAGEAAKPEPDVKKTLTDEEKAANKRRLDEPIQFSQEIGTEEELPSKKQRKCPDLPAGAAAYWNLVRDGLDTQVAEIKKCRATEFHPARDRLREGEKELQEKKRELWELEKMVKGLRAAKNKAQAKIDKLDADIKQSKSLLQTIEKRKY</sequence>
<proteinExistence type="predicted"/>
<accession>A0A364L982</accession>
<reference evidence="3 4" key="1">
    <citation type="journal article" date="2017" name="Biotechnol. Biofuels">
        <title>Differential beta-glucosidase expression as a function of carbon source availability in Talaromyces amestolkiae: a genomic and proteomic approach.</title>
        <authorList>
            <person name="de Eugenio L.I."/>
            <person name="Mendez-Liter J.A."/>
            <person name="Nieto-Dominguez M."/>
            <person name="Alonso L."/>
            <person name="Gil-Munoz J."/>
            <person name="Barriuso J."/>
            <person name="Prieto A."/>
            <person name="Martinez M.J."/>
        </authorList>
    </citation>
    <scope>NUCLEOTIDE SEQUENCE [LARGE SCALE GENOMIC DNA]</scope>
    <source>
        <strain evidence="3 4">CIB</strain>
    </source>
</reference>